<proteinExistence type="predicted"/>
<accession>A0A9X2KHU3</accession>
<name>A0A9X2KHU3_9HYPH</name>
<evidence type="ECO:0000313" key="2">
    <source>
        <dbReference type="Proteomes" id="UP001155220"/>
    </source>
</evidence>
<dbReference type="AlphaFoldDB" id="A0A9X2KHU3"/>
<dbReference type="EMBL" id="JALHBS010000038">
    <property type="protein sequence ID" value="MCP3054957.1"/>
    <property type="molecule type" value="Genomic_DNA"/>
</dbReference>
<reference evidence="1" key="1">
    <citation type="submission" date="2022-03" db="EMBL/GenBank/DDBJ databases">
        <title>Aurantimonas Liuensis sp. Nov., isolated from the hadal seawater of the Mariana Trench.</title>
        <authorList>
            <person name="Liu R."/>
        </authorList>
    </citation>
    <scope>NUCLEOTIDE SEQUENCE</scope>
    <source>
        <strain evidence="1">LRZ36</strain>
    </source>
</reference>
<protein>
    <submittedName>
        <fullName evidence="1">Uncharacterized protein</fullName>
    </submittedName>
</protein>
<sequence>MIDRKVADRALSNRTTSGSQGLEALAEGLGLRIAPATVGPKNLLSYILNDRGVIARIETRPDGSLRWLGHWIGGSNAGCGTTQEELLPDIARQFDRATRRTPWRSLIWPSEMIGESV</sequence>
<evidence type="ECO:0000313" key="1">
    <source>
        <dbReference type="EMBL" id="MCP3054957.1"/>
    </source>
</evidence>
<dbReference type="Proteomes" id="UP001155220">
    <property type="component" value="Unassembled WGS sequence"/>
</dbReference>
<organism evidence="1 2">
    <name type="scientific">Aurantimonas marianensis</name>
    <dbReference type="NCBI Taxonomy" id="2920428"/>
    <lineage>
        <taxon>Bacteria</taxon>
        <taxon>Pseudomonadati</taxon>
        <taxon>Pseudomonadota</taxon>
        <taxon>Alphaproteobacteria</taxon>
        <taxon>Hyphomicrobiales</taxon>
        <taxon>Aurantimonadaceae</taxon>
        <taxon>Aurantimonas</taxon>
    </lineage>
</organism>
<comment type="caution">
    <text evidence="1">The sequence shown here is derived from an EMBL/GenBank/DDBJ whole genome shotgun (WGS) entry which is preliminary data.</text>
</comment>
<dbReference type="RefSeq" id="WP_253963823.1">
    <property type="nucleotide sequence ID" value="NZ_JALHBS010000038.1"/>
</dbReference>
<gene>
    <name evidence="1" type="ORF">MJ956_07295</name>
</gene>
<keyword evidence="2" id="KW-1185">Reference proteome</keyword>